<reference evidence="2 4" key="1">
    <citation type="submission" date="2016-04" db="EMBL/GenBank/DDBJ databases">
        <title>Genome sequence of Methanosphaera cuniculi DSM 4103.</title>
        <authorList>
            <person name="Poehlein A."/>
            <person name="Seedorf H."/>
            <person name="Daniel R."/>
        </authorList>
    </citation>
    <scope>NUCLEOTIDE SEQUENCE [LARGE SCALE GENOMIC DNA]</scope>
    <source>
        <strain evidence="2 4">DSM 4103</strain>
    </source>
</reference>
<organism evidence="1 3">
    <name type="scientific">Methanosphaera cuniculi</name>
    <dbReference type="NCBI Taxonomy" id="1077256"/>
    <lineage>
        <taxon>Archaea</taxon>
        <taxon>Methanobacteriati</taxon>
        <taxon>Methanobacteriota</taxon>
        <taxon>Methanomada group</taxon>
        <taxon>Methanobacteria</taxon>
        <taxon>Methanobacteriales</taxon>
        <taxon>Methanobacteriaceae</taxon>
        <taxon>Methanosphaera</taxon>
    </lineage>
</organism>
<dbReference type="RefSeq" id="WP_095608874.1">
    <property type="nucleotide sequence ID" value="NZ_LMVN01000021.1"/>
</dbReference>
<dbReference type="AlphaFoldDB" id="A0A2A2HCU5"/>
<protein>
    <submittedName>
        <fullName evidence="1">Uncharacterized protein</fullName>
    </submittedName>
</protein>
<reference evidence="1 3" key="2">
    <citation type="journal article" date="2017" name="BMC Genomics">
        <title>Genomic analysis of methanogenic archaea reveals a shift towards energy conservation.</title>
        <authorList>
            <person name="Gilmore S.P."/>
            <person name="Henske J.K."/>
            <person name="Sexton J.A."/>
            <person name="Solomon K.V."/>
            <person name="Seppala S."/>
            <person name="Yoo J.I."/>
            <person name="Huyett L.M."/>
            <person name="Pressman A."/>
            <person name="Cogan J.Z."/>
            <person name="Kivenson V."/>
            <person name="Peng X."/>
            <person name="Tan Y."/>
            <person name="Valentine D.L."/>
            <person name="O'Malley M.A."/>
        </authorList>
    </citation>
    <scope>NUCLEOTIDE SEQUENCE [LARGE SCALE GENOMIC DNA]</scope>
    <source>
        <strain evidence="1 3">1R-7</strain>
    </source>
</reference>
<dbReference type="EMBL" id="LWMS01000014">
    <property type="protein sequence ID" value="PWL08516.1"/>
    <property type="molecule type" value="Genomic_DNA"/>
</dbReference>
<evidence type="ECO:0000313" key="4">
    <source>
        <dbReference type="Proteomes" id="UP000246004"/>
    </source>
</evidence>
<proteinExistence type="predicted"/>
<dbReference type="Proteomes" id="UP000246004">
    <property type="component" value="Unassembled WGS sequence"/>
</dbReference>
<dbReference type="EMBL" id="LMVN01000021">
    <property type="protein sequence ID" value="PAV07207.1"/>
    <property type="molecule type" value="Genomic_DNA"/>
</dbReference>
<dbReference type="Proteomes" id="UP000217528">
    <property type="component" value="Unassembled WGS sequence"/>
</dbReference>
<evidence type="ECO:0000313" key="2">
    <source>
        <dbReference type="EMBL" id="PWL08516.1"/>
    </source>
</evidence>
<evidence type="ECO:0000313" key="3">
    <source>
        <dbReference type="Proteomes" id="UP000217528"/>
    </source>
</evidence>
<evidence type="ECO:0000313" key="1">
    <source>
        <dbReference type="EMBL" id="PAV07207.1"/>
    </source>
</evidence>
<keyword evidence="3" id="KW-1185">Reference proteome</keyword>
<gene>
    <name evidence="1" type="ORF">ASJ82_05920</name>
    <name evidence="2" type="ORF">MSCUN_05950</name>
</gene>
<sequence length="210" mass="25194">MTYREIPSLEDKIIYQTLTYDNKTIEIKTTINESNEITQTEYKDPINDEYFNTSHIKTWDKLDDDTNQIYHTLINYVESDKKYEDKIKKISQNIDYDDPIVEKIDISGLNITFFIHNIEVNSYIQHINCEIWDIEKVECLNFNVVVGNNKTDIYFDEDPKTYMQKQLYEALEYGLNKDGVEHAYFDEEEEYNFTYKEREYGINISEILIM</sequence>
<accession>A0A2A2HCU5</accession>
<comment type="caution">
    <text evidence="1">The sequence shown here is derived from an EMBL/GenBank/DDBJ whole genome shotgun (WGS) entry which is preliminary data.</text>
</comment>
<name>A0A2A2HCU5_9EURY</name>